<feature type="domain" description="PAC" evidence="8">
    <location>
        <begin position="342"/>
        <end position="394"/>
    </location>
</feature>
<dbReference type="InterPro" id="IPR000014">
    <property type="entry name" value="PAS"/>
</dbReference>
<dbReference type="CDD" id="cd00082">
    <property type="entry name" value="HisKA"/>
    <property type="match status" value="1"/>
</dbReference>
<dbReference type="EMBL" id="JAVLVU010000001">
    <property type="protein sequence ID" value="MDT3401369.1"/>
    <property type="molecule type" value="Genomic_DNA"/>
</dbReference>
<evidence type="ECO:0000259" key="8">
    <source>
        <dbReference type="PROSITE" id="PS50113"/>
    </source>
</evidence>
<feature type="domain" description="Histidine kinase" evidence="6">
    <location>
        <begin position="398"/>
        <end position="611"/>
    </location>
</feature>
<evidence type="ECO:0000256" key="2">
    <source>
        <dbReference type="ARBA" id="ARBA00012438"/>
    </source>
</evidence>
<dbReference type="EC" id="2.7.13.3" evidence="2"/>
<dbReference type="Pfam" id="PF08447">
    <property type="entry name" value="PAS_3"/>
    <property type="match status" value="2"/>
</dbReference>
<name>A0ABU3GNL7_9SPHI</name>
<dbReference type="PANTHER" id="PTHR43304:SF1">
    <property type="entry name" value="PAC DOMAIN-CONTAINING PROTEIN"/>
    <property type="match status" value="1"/>
</dbReference>
<dbReference type="InterPro" id="IPR035965">
    <property type="entry name" value="PAS-like_dom_sf"/>
</dbReference>
<dbReference type="InterPro" id="IPR013655">
    <property type="entry name" value="PAS_fold_3"/>
</dbReference>
<feature type="domain" description="PAS" evidence="7">
    <location>
        <begin position="144"/>
        <end position="214"/>
    </location>
</feature>
<dbReference type="RefSeq" id="WP_311947233.1">
    <property type="nucleotide sequence ID" value="NZ_JAVLVU010000001.1"/>
</dbReference>
<dbReference type="SMART" id="SM00387">
    <property type="entry name" value="HATPase_c"/>
    <property type="match status" value="1"/>
</dbReference>
<dbReference type="CDD" id="cd00130">
    <property type="entry name" value="PAS"/>
    <property type="match status" value="2"/>
</dbReference>
<dbReference type="InterPro" id="IPR036890">
    <property type="entry name" value="HATPase_C_sf"/>
</dbReference>
<dbReference type="Pfam" id="PF00512">
    <property type="entry name" value="HisKA"/>
    <property type="match status" value="1"/>
</dbReference>
<evidence type="ECO:0000256" key="4">
    <source>
        <dbReference type="ARBA" id="ARBA00022679"/>
    </source>
</evidence>
<evidence type="ECO:0000259" key="7">
    <source>
        <dbReference type="PROSITE" id="PS50112"/>
    </source>
</evidence>
<proteinExistence type="predicted"/>
<dbReference type="SMART" id="SM00086">
    <property type="entry name" value="PAC"/>
    <property type="match status" value="2"/>
</dbReference>
<dbReference type="InterPro" id="IPR000700">
    <property type="entry name" value="PAS-assoc_C"/>
</dbReference>
<dbReference type="InterPro" id="IPR001610">
    <property type="entry name" value="PAC"/>
</dbReference>
<dbReference type="Gene3D" id="3.30.565.10">
    <property type="entry name" value="Histidine kinase-like ATPase, C-terminal domain"/>
    <property type="match status" value="1"/>
</dbReference>
<evidence type="ECO:0000313" key="9">
    <source>
        <dbReference type="EMBL" id="MDT3401369.1"/>
    </source>
</evidence>
<evidence type="ECO:0000256" key="3">
    <source>
        <dbReference type="ARBA" id="ARBA00022553"/>
    </source>
</evidence>
<dbReference type="SUPFAM" id="SSF55874">
    <property type="entry name" value="ATPase domain of HSP90 chaperone/DNA topoisomerase II/histidine kinase"/>
    <property type="match status" value="1"/>
</dbReference>
<keyword evidence="5" id="KW-0418">Kinase</keyword>
<evidence type="ECO:0000313" key="10">
    <source>
        <dbReference type="Proteomes" id="UP001258315"/>
    </source>
</evidence>
<feature type="domain" description="PAC" evidence="8">
    <location>
        <begin position="217"/>
        <end position="268"/>
    </location>
</feature>
<evidence type="ECO:0000256" key="5">
    <source>
        <dbReference type="ARBA" id="ARBA00022777"/>
    </source>
</evidence>
<dbReference type="PROSITE" id="PS50113">
    <property type="entry name" value="PAC"/>
    <property type="match status" value="2"/>
</dbReference>
<evidence type="ECO:0000256" key="1">
    <source>
        <dbReference type="ARBA" id="ARBA00000085"/>
    </source>
</evidence>
<dbReference type="Proteomes" id="UP001258315">
    <property type="component" value="Unassembled WGS sequence"/>
</dbReference>
<sequence length="611" mass="68964">MNNTLIKEPEAMLAVIKSLPGNFLVLLPDAPVFTIVEVSDEYNKATLTNRSNIIGAGIFEIFPDDPQDMNADGVKNLSRSFETVLSTGESHEMPVQRYPILEPGSGAFVEKFWAPVNKPVIVDGRIVYIIHSVIDVTESRVLRSREQYFRAIAGESPFMIWRSAGGSCIYVNNVWTETTGLSLYNSLGTGQLKAYHPDDLDEQKKLFATALVENRSYETKFRIIDRNGELRWVFMKVAPFHADGASVEYVGSLIDITEQEIASQLIKDSERQLRQLADSIIQMIWVTDAEGMHEYYNQRWYDFTGTTYEQTEGEGWNHVFHPDDRERAWEVWRHSLNTGEPYEIEYRLRKFTGEYVWVLGRAAPYHDKDGKIVKWFGTCTDINEQKLLQQQKDDFINIASHELKTPLTSLSANIQFLEKMVNGVTDLNPVFAKLVTSSFINVKKLNRLVDELLNANSIGLGQLSIRKEEFDLVPLIREAIAHLSTDNQQVILTGDDVACISADAGKIEQVVLNLINNAQKYARESATVEVNISATSTACTVRVIDEGPGIAQDQLKYLFNRYYRTEYRDGKYSGMGLGLFICASIVKAHGGDIGVDSEIAKGSTFWFTLPK</sequence>
<reference evidence="10" key="1">
    <citation type="submission" date="2023-07" db="EMBL/GenBank/DDBJ databases">
        <title>Functional and genomic diversity of the sorghum phyllosphere microbiome.</title>
        <authorList>
            <person name="Shade A."/>
        </authorList>
    </citation>
    <scope>NUCLEOTIDE SEQUENCE [LARGE SCALE GENOMIC DNA]</scope>
    <source>
        <strain evidence="10">SORGH_AS_0422</strain>
    </source>
</reference>
<dbReference type="NCBIfam" id="TIGR00229">
    <property type="entry name" value="sensory_box"/>
    <property type="match status" value="2"/>
</dbReference>
<evidence type="ECO:0000259" key="6">
    <source>
        <dbReference type="PROSITE" id="PS50109"/>
    </source>
</evidence>
<comment type="caution">
    <text evidence="9">The sequence shown here is derived from an EMBL/GenBank/DDBJ whole genome shotgun (WGS) entry which is preliminary data.</text>
</comment>
<dbReference type="SMART" id="SM00091">
    <property type="entry name" value="PAS"/>
    <property type="match status" value="3"/>
</dbReference>
<dbReference type="InterPro" id="IPR036097">
    <property type="entry name" value="HisK_dim/P_sf"/>
</dbReference>
<dbReference type="InterPro" id="IPR005467">
    <property type="entry name" value="His_kinase_dom"/>
</dbReference>
<dbReference type="Pfam" id="PF02518">
    <property type="entry name" value="HATPase_c"/>
    <property type="match status" value="1"/>
</dbReference>
<dbReference type="SUPFAM" id="SSF47384">
    <property type="entry name" value="Homodimeric domain of signal transducing histidine kinase"/>
    <property type="match status" value="1"/>
</dbReference>
<organism evidence="9 10">
    <name type="scientific">Mucilaginibacter terrae</name>
    <dbReference type="NCBI Taxonomy" id="1955052"/>
    <lineage>
        <taxon>Bacteria</taxon>
        <taxon>Pseudomonadati</taxon>
        <taxon>Bacteroidota</taxon>
        <taxon>Sphingobacteriia</taxon>
        <taxon>Sphingobacteriales</taxon>
        <taxon>Sphingobacteriaceae</taxon>
        <taxon>Mucilaginibacter</taxon>
    </lineage>
</organism>
<feature type="domain" description="PAS" evidence="7">
    <location>
        <begin position="269"/>
        <end position="339"/>
    </location>
</feature>
<keyword evidence="3" id="KW-0597">Phosphoprotein</keyword>
<keyword evidence="10" id="KW-1185">Reference proteome</keyword>
<dbReference type="Gene3D" id="1.10.287.130">
    <property type="match status" value="1"/>
</dbReference>
<dbReference type="SMART" id="SM00388">
    <property type="entry name" value="HisKA"/>
    <property type="match status" value="1"/>
</dbReference>
<keyword evidence="4" id="KW-0808">Transferase</keyword>
<dbReference type="Gene3D" id="3.30.450.20">
    <property type="entry name" value="PAS domain"/>
    <property type="match status" value="3"/>
</dbReference>
<dbReference type="InterPro" id="IPR004358">
    <property type="entry name" value="Sig_transdc_His_kin-like_C"/>
</dbReference>
<dbReference type="InterPro" id="IPR052162">
    <property type="entry name" value="Sensor_kinase/Photoreceptor"/>
</dbReference>
<comment type="catalytic activity">
    <reaction evidence="1">
        <text>ATP + protein L-histidine = ADP + protein N-phospho-L-histidine.</text>
        <dbReference type="EC" id="2.7.13.3"/>
    </reaction>
</comment>
<dbReference type="InterPro" id="IPR003594">
    <property type="entry name" value="HATPase_dom"/>
</dbReference>
<protein>
    <recommendedName>
        <fullName evidence="2">histidine kinase</fullName>
        <ecNumber evidence="2">2.7.13.3</ecNumber>
    </recommendedName>
</protein>
<accession>A0ABU3GNL7</accession>
<dbReference type="PROSITE" id="PS50109">
    <property type="entry name" value="HIS_KIN"/>
    <property type="match status" value="1"/>
</dbReference>
<dbReference type="InterPro" id="IPR003661">
    <property type="entry name" value="HisK_dim/P_dom"/>
</dbReference>
<dbReference type="SUPFAM" id="SSF55785">
    <property type="entry name" value="PYP-like sensor domain (PAS domain)"/>
    <property type="match status" value="2"/>
</dbReference>
<dbReference type="PRINTS" id="PR00344">
    <property type="entry name" value="BCTRLSENSOR"/>
</dbReference>
<gene>
    <name evidence="9" type="ORF">QE417_000441</name>
</gene>
<dbReference type="PANTHER" id="PTHR43304">
    <property type="entry name" value="PHYTOCHROME-LIKE PROTEIN CPH1"/>
    <property type="match status" value="1"/>
</dbReference>
<dbReference type="CDD" id="cd00075">
    <property type="entry name" value="HATPase"/>
    <property type="match status" value="1"/>
</dbReference>
<dbReference type="PROSITE" id="PS50112">
    <property type="entry name" value="PAS"/>
    <property type="match status" value="2"/>
</dbReference>